<reference evidence="3" key="1">
    <citation type="submission" date="2021-12" db="EMBL/GenBank/DDBJ databases">
        <title>Enterovibrio ZSDZ35 sp. nov. and Enterovibrio ZSDZ42 sp. nov., isolated from coastal seawater in Qingdao.</title>
        <authorList>
            <person name="Zhang P."/>
        </authorList>
    </citation>
    <scope>NUCLEOTIDE SEQUENCE</scope>
    <source>
        <strain evidence="3">ZSDZ42</strain>
    </source>
</reference>
<gene>
    <name evidence="3" type="ORF">LRP50_15630</name>
</gene>
<evidence type="ECO:0000256" key="1">
    <source>
        <dbReference type="SAM" id="MobiDB-lite"/>
    </source>
</evidence>
<organism evidence="3 4">
    <name type="scientific">Enterovibrio gelatinilyticus</name>
    <dbReference type="NCBI Taxonomy" id="2899819"/>
    <lineage>
        <taxon>Bacteria</taxon>
        <taxon>Pseudomonadati</taxon>
        <taxon>Pseudomonadota</taxon>
        <taxon>Gammaproteobacteria</taxon>
        <taxon>Vibrionales</taxon>
        <taxon>Vibrionaceae</taxon>
        <taxon>Enterovibrio</taxon>
    </lineage>
</organism>
<feature type="compositionally biased region" description="Low complexity" evidence="1">
    <location>
        <begin position="25"/>
        <end position="42"/>
    </location>
</feature>
<dbReference type="EMBL" id="JAJUBC010000018">
    <property type="protein sequence ID" value="MDD1794563.1"/>
    <property type="molecule type" value="Genomic_DNA"/>
</dbReference>
<evidence type="ECO:0000256" key="2">
    <source>
        <dbReference type="SAM" id="SignalP"/>
    </source>
</evidence>
<keyword evidence="2" id="KW-0732">Signal</keyword>
<dbReference type="Proteomes" id="UP001149400">
    <property type="component" value="Unassembled WGS sequence"/>
</dbReference>
<feature type="signal peptide" evidence="2">
    <location>
        <begin position="1"/>
        <end position="25"/>
    </location>
</feature>
<sequence length="761" mass="85206">MKFANTLTFSVIAILVLSVSGCSDSDSGSSNSPPQSPKQNSVTGKVADGYLQGATVCFDMNRNFVCDGDETTVTTDESGSYTLSVPEDVSQTYPIIATVSQATIDQDTNAPVRNAYTLVSPPGRHAFVSPITTLLALQSNGSSDEALSPRVSFLLNQLGLSSDVDLFADYIEKRDDESYRTVHQAAQLVARELGAALTTLHQGERGAVASPEELTVVTGILATDLDDYYELFTLSDDDFDADAFALSLEGEWQEFYSGIRDDFDTVHKSIVSYIGKPILIDVGVYRERTANGEVTEKIEVLFAADVALGRDYNLIVRSGSGLEHKFSQADIKEQSSSYLLYSLSFPAGEIADGYYDFYLENSNDMSEQTAIASIYFSSSEYFPEAQKENWLPDGNLQLVKTPYGESQISFPTVNDELFVRISLQNPQGDMYYQSDFERGMSFYLKPTSDVDVVAGSTLDVEVSDSDERFGRTFVSHLYSAPIVNATSQSSVTFSRIYKRWRERDTETTSSYVWQFNASPMVQDEKASPLVPLARSIEIDYFDSMDQQYKRATMHDLDYNQIMALGDDYYVDDEENGLTLSNSLDAELYQDLEVNFLDAFYQSSSEIPYAMYRIRVVDGQGETSDHYDYFRGGESGFDQMIAENIKHSKSDDGEWLILEAPDLELYDEVYYQFNLYVNYTKDGDSRELFVINTPRTALHRVFWRFDDIDAAMASFADEYEPDSVESVVLRASAWDSKSNSLIDTRSESKSINVSNLFDLQDL</sequence>
<name>A0ABT5R2Q5_9GAMM</name>
<dbReference type="PROSITE" id="PS51257">
    <property type="entry name" value="PROKAR_LIPOPROTEIN"/>
    <property type="match status" value="1"/>
</dbReference>
<evidence type="ECO:0000313" key="4">
    <source>
        <dbReference type="Proteomes" id="UP001149400"/>
    </source>
</evidence>
<proteinExistence type="predicted"/>
<feature type="chain" id="PRO_5045053971" description="Carboxypeptidase regulatory-like domain-containing protein" evidence="2">
    <location>
        <begin position="26"/>
        <end position="761"/>
    </location>
</feature>
<comment type="caution">
    <text evidence="3">The sequence shown here is derived from an EMBL/GenBank/DDBJ whole genome shotgun (WGS) entry which is preliminary data.</text>
</comment>
<protein>
    <recommendedName>
        <fullName evidence="5">Carboxypeptidase regulatory-like domain-containing protein</fullName>
    </recommendedName>
</protein>
<accession>A0ABT5R2Q5</accession>
<dbReference type="RefSeq" id="WP_274165388.1">
    <property type="nucleotide sequence ID" value="NZ_JAJUBC010000018.1"/>
</dbReference>
<keyword evidence="4" id="KW-1185">Reference proteome</keyword>
<evidence type="ECO:0000313" key="3">
    <source>
        <dbReference type="EMBL" id="MDD1794563.1"/>
    </source>
</evidence>
<feature type="region of interest" description="Disordered" evidence="1">
    <location>
        <begin position="25"/>
        <end position="44"/>
    </location>
</feature>
<evidence type="ECO:0008006" key="5">
    <source>
        <dbReference type="Google" id="ProtNLM"/>
    </source>
</evidence>